<dbReference type="Pfam" id="PF01764">
    <property type="entry name" value="Lipase_3"/>
    <property type="match status" value="1"/>
</dbReference>
<evidence type="ECO:0000256" key="4">
    <source>
        <dbReference type="ARBA" id="ARBA00048461"/>
    </source>
</evidence>
<dbReference type="Gene3D" id="3.40.50.1820">
    <property type="entry name" value="alpha/beta hydrolase"/>
    <property type="match status" value="1"/>
</dbReference>
<evidence type="ECO:0000256" key="1">
    <source>
        <dbReference type="ARBA" id="ARBA00023157"/>
    </source>
</evidence>
<dbReference type="OrthoDB" id="426718at2759"/>
<dbReference type="InterPro" id="IPR029058">
    <property type="entry name" value="AB_hydrolase_fold"/>
</dbReference>
<dbReference type="AlphaFoldDB" id="A0A9P3G3E0"/>
<dbReference type="InterPro" id="IPR002921">
    <property type="entry name" value="Fungal_lipase-type"/>
</dbReference>
<accession>A0A9P3G3E0</accession>
<evidence type="ECO:0000313" key="6">
    <source>
        <dbReference type="EMBL" id="GJE87531.1"/>
    </source>
</evidence>
<evidence type="ECO:0000256" key="2">
    <source>
        <dbReference type="ARBA" id="ARBA00043996"/>
    </source>
</evidence>
<evidence type="ECO:0000256" key="3">
    <source>
        <dbReference type="ARBA" id="ARBA00047591"/>
    </source>
</evidence>
<protein>
    <submittedName>
        <fullName evidence="6">Lipase family protein</fullName>
    </submittedName>
</protein>
<dbReference type="SUPFAM" id="SSF53474">
    <property type="entry name" value="alpha/beta-Hydrolases"/>
    <property type="match status" value="1"/>
</dbReference>
<dbReference type="Proteomes" id="UP000703269">
    <property type="component" value="Unassembled WGS sequence"/>
</dbReference>
<sequence length="405" mass="45394">MTSGHWAEELKRDIRRKRLELLKARGPLGGGSAQTEGWKRPWRELSYYHWMETWSKKAEAQIRVGIATGACGTGTINWNIVLYTWMESAATYLRDWPTVLKAATAARMGHEADAMKLLEWSDEEIQNIAALWSPDMHYVTICDLTQDAPESDPTLDGPFCGAFFSSDPKNPFIGLVFKGTHVESWQELLVDLHYAPVHAQDGHVWDTHVSHGVYSTLFGPFSKLDGQTPFEYIKNIACTLISERIQASTDVPVRLHLTGHSLGASYAALYFAELLRLFDNGPISSQSGKPACILRDLYTFGSPRFGLLDFVDVFSLAIDEHDGYSWRINCSQDPVCLVPPVLITDARFIHLDKAYEVSQSDGPLELASERNSHPRPPLPVVPINMSNHTPWAYFNALYNTATHTA</sequence>
<feature type="domain" description="Fungal lipase-type" evidence="5">
    <location>
        <begin position="175"/>
        <end position="341"/>
    </location>
</feature>
<dbReference type="EMBL" id="BPQB01000006">
    <property type="protein sequence ID" value="GJE87531.1"/>
    <property type="molecule type" value="Genomic_DNA"/>
</dbReference>
<proteinExistence type="inferred from homology"/>
<dbReference type="PANTHER" id="PTHR45856:SF24">
    <property type="entry name" value="FUNGAL LIPASE-LIKE DOMAIN-CONTAINING PROTEIN"/>
    <property type="match status" value="1"/>
</dbReference>
<name>A0A9P3G3E0_9APHY</name>
<comment type="catalytic activity">
    <reaction evidence="3">
        <text>a diacylglycerol + H2O = a monoacylglycerol + a fatty acid + H(+)</text>
        <dbReference type="Rhea" id="RHEA:32731"/>
        <dbReference type="ChEBI" id="CHEBI:15377"/>
        <dbReference type="ChEBI" id="CHEBI:15378"/>
        <dbReference type="ChEBI" id="CHEBI:17408"/>
        <dbReference type="ChEBI" id="CHEBI:18035"/>
        <dbReference type="ChEBI" id="CHEBI:28868"/>
    </reaction>
</comment>
<gene>
    <name evidence="6" type="ORF">PsYK624_036140</name>
</gene>
<dbReference type="CDD" id="cd00519">
    <property type="entry name" value="Lipase_3"/>
    <property type="match status" value="1"/>
</dbReference>
<comment type="catalytic activity">
    <reaction evidence="4">
        <text>a monoacylglycerol + H2O = glycerol + a fatty acid + H(+)</text>
        <dbReference type="Rhea" id="RHEA:15245"/>
        <dbReference type="ChEBI" id="CHEBI:15377"/>
        <dbReference type="ChEBI" id="CHEBI:15378"/>
        <dbReference type="ChEBI" id="CHEBI:17408"/>
        <dbReference type="ChEBI" id="CHEBI:17754"/>
        <dbReference type="ChEBI" id="CHEBI:28868"/>
    </reaction>
</comment>
<organism evidence="6 7">
    <name type="scientific">Phanerochaete sordida</name>
    <dbReference type="NCBI Taxonomy" id="48140"/>
    <lineage>
        <taxon>Eukaryota</taxon>
        <taxon>Fungi</taxon>
        <taxon>Dikarya</taxon>
        <taxon>Basidiomycota</taxon>
        <taxon>Agaricomycotina</taxon>
        <taxon>Agaricomycetes</taxon>
        <taxon>Polyporales</taxon>
        <taxon>Phanerochaetaceae</taxon>
        <taxon>Phanerochaete</taxon>
    </lineage>
</organism>
<keyword evidence="1" id="KW-1015">Disulfide bond</keyword>
<comment type="similarity">
    <text evidence="2">Belongs to the AB hydrolase superfamily. Lipase family. Class 3 subfamily.</text>
</comment>
<reference evidence="6 7" key="1">
    <citation type="submission" date="2021-08" db="EMBL/GenBank/DDBJ databases">
        <title>Draft Genome Sequence of Phanerochaete sordida strain YK-624.</title>
        <authorList>
            <person name="Mori T."/>
            <person name="Dohra H."/>
            <person name="Suzuki T."/>
            <person name="Kawagishi H."/>
            <person name="Hirai H."/>
        </authorList>
    </citation>
    <scope>NUCLEOTIDE SEQUENCE [LARGE SCALE GENOMIC DNA]</scope>
    <source>
        <strain evidence="6 7">YK-624</strain>
    </source>
</reference>
<comment type="caution">
    <text evidence="6">The sequence shown here is derived from an EMBL/GenBank/DDBJ whole genome shotgun (WGS) entry which is preliminary data.</text>
</comment>
<dbReference type="InterPro" id="IPR051218">
    <property type="entry name" value="Sec_MonoDiacylglyc_Lipase"/>
</dbReference>
<dbReference type="PANTHER" id="PTHR45856">
    <property type="entry name" value="ALPHA/BETA-HYDROLASES SUPERFAMILY PROTEIN"/>
    <property type="match status" value="1"/>
</dbReference>
<keyword evidence="7" id="KW-1185">Reference proteome</keyword>
<evidence type="ECO:0000259" key="5">
    <source>
        <dbReference type="Pfam" id="PF01764"/>
    </source>
</evidence>
<evidence type="ECO:0000313" key="7">
    <source>
        <dbReference type="Proteomes" id="UP000703269"/>
    </source>
</evidence>
<dbReference type="GO" id="GO:0006629">
    <property type="term" value="P:lipid metabolic process"/>
    <property type="evidence" value="ECO:0007669"/>
    <property type="project" value="InterPro"/>
</dbReference>